<keyword evidence="5" id="KW-0255">Endonuclease</keyword>
<keyword evidence="6" id="KW-0378">Hydrolase</keyword>
<gene>
    <name evidence="15" type="primary">TY3B-G</name>
    <name evidence="15" type="ORF">TNCV_2576051</name>
</gene>
<evidence type="ECO:0000256" key="10">
    <source>
        <dbReference type="ARBA" id="ARBA00022918"/>
    </source>
</evidence>
<dbReference type="Proteomes" id="UP000887159">
    <property type="component" value="Unassembled WGS sequence"/>
</dbReference>
<keyword evidence="4" id="KW-0540">Nuclease</keyword>
<dbReference type="InterPro" id="IPR043128">
    <property type="entry name" value="Rev_trsase/Diguanyl_cyclase"/>
</dbReference>
<dbReference type="SUPFAM" id="SSF53098">
    <property type="entry name" value="Ribonuclease H-like"/>
    <property type="match status" value="2"/>
</dbReference>
<dbReference type="CDD" id="cd09274">
    <property type="entry name" value="RNase_HI_RT_Ty3"/>
    <property type="match status" value="1"/>
</dbReference>
<dbReference type="InterPro" id="IPR036397">
    <property type="entry name" value="RNaseH_sf"/>
</dbReference>
<keyword evidence="11" id="KW-0511">Multifunctional enzyme</keyword>
<feature type="domain" description="Integrase catalytic" evidence="14">
    <location>
        <begin position="1251"/>
        <end position="1351"/>
    </location>
</feature>
<feature type="region of interest" description="Disordered" evidence="12">
    <location>
        <begin position="900"/>
        <end position="959"/>
    </location>
</feature>
<proteinExistence type="predicted"/>
<dbReference type="SUPFAM" id="SSF50630">
    <property type="entry name" value="Acid proteases"/>
    <property type="match status" value="1"/>
</dbReference>
<dbReference type="InterPro" id="IPR050951">
    <property type="entry name" value="Retrovirus_Pol_polyprotein"/>
</dbReference>
<evidence type="ECO:0000256" key="12">
    <source>
        <dbReference type="SAM" id="MobiDB-lite"/>
    </source>
</evidence>
<dbReference type="EC" id="2.7.7.49" evidence="1"/>
<feature type="domain" description="Integrase catalytic" evidence="14">
    <location>
        <begin position="629"/>
        <end position="799"/>
    </location>
</feature>
<feature type="domain" description="Reverse transcriptase" evidence="13">
    <location>
        <begin position="153"/>
        <end position="330"/>
    </location>
</feature>
<dbReference type="InterPro" id="IPR012337">
    <property type="entry name" value="RNaseH-like_sf"/>
</dbReference>
<feature type="region of interest" description="Disordered" evidence="12">
    <location>
        <begin position="1100"/>
        <end position="1129"/>
    </location>
</feature>
<dbReference type="InterPro" id="IPR034132">
    <property type="entry name" value="RP_Saci-like"/>
</dbReference>
<dbReference type="FunFam" id="3.30.420.10:FF:000032">
    <property type="entry name" value="Retrovirus-related Pol polyprotein from transposon 297-like Protein"/>
    <property type="match status" value="1"/>
</dbReference>
<dbReference type="FunFam" id="3.10.20.370:FF:000001">
    <property type="entry name" value="Retrovirus-related Pol polyprotein from transposon 17.6-like protein"/>
    <property type="match status" value="1"/>
</dbReference>
<dbReference type="Pfam" id="PF00078">
    <property type="entry name" value="RVT_1"/>
    <property type="match status" value="1"/>
</dbReference>
<sequence>MTEPSQHTSRLFLLDRKSGQKFLIDSGSEICVIPPSPTMNKPPQSNFSLFAANNTKIPAYGMVRKELNLGLRRPFIWTFIIADVSSPIIGADFLKHFNLLIDLKKKSNPSLISKSASHGTVHHIITTGPPVTARPRRLHPKLYDAVKVEFEFLLAQGIIRPSKSPWSSLHVVPKSNSTVRPVGDYSQLNSVTEFDSYPMPYLNDFAHALHGKMIFSKIDIFKAFHQIPIVECDIPKTAVTTPWGLYEYTHLCFSLVNAPQTFMRFMHGVLRGLPFCFVYLNDILCYSENAEEHRSHLRTIFQRLSSYGLKLNISKCVFGVTELIFLGHLITPDGIKPLPDKVQAVLDYKQPEAVGSLRKFLGLLNFYRRFLPKAAEQQYLLSEFLKGSKALADAAFLAHPSPSAPLALHVDASDYAIGGVLHQVVDSELKPLAFFSRKLTSSEKSYSAYDRELLAIYSAIRHFRYMLEARDFTVFTDHKPLIYAFRQKVTRSDNIAADVLSRVSAITFPSQIDYDCIAETQQTDQELHTLIASGTSLELKKVTFPNSSTEIMCDLSTGTARPYIPKQHRQDVFSAMHNLSHPGIRRSVHLMKQRFVWPSISSDVAKWARHCLACQKSKIHRHTRSPLSSFQEPSQRFDHVHLDLIGPLPPSNGYTYCLAMIDRFSKWPEAQPLKDTTSETVAEAFFSSWVSRFGTPAILTTNRGRQFESSLFKALSKLLGVQKFRTTGYHPQANGMIEELHRPLKSAIKCHATERWSEVLPIILLGLRASLKEDILCTPAELVFGTTIRLPGEMFDSSKPDDDVVNFVSKLKSHMQSLHPKPPKHHGKRPVFIHPGLLEATHVFLRRDMLRRPLQQLYDGPFKVLQRKDKVFFLDINGKRVSVSIDRFKPAFFLNTEDLQLPQTKNETPATVEPNATPTTVEHDPTASTPTQPSTRSGRKVHLPTRDKRDGRGKTEDKVAEVKVSEVQVAEVKVVEDESKVVTARFNGEVVRENKKCSAVQLKMSDLKIVVKISYGGTKYEAVVDSGAQISVFKSSVVGKEVDYKGHIMLQPAFGACLKAELKEVDIGLVTNGYEALLEQEIIYSPRFTAAINLRSDSSKKSLDESVNTEEEEQESTITEYDEENGNNTDKFKKKQQICDTLQEAWNFARRNKGGYEIENDILHHEELLGGNRIKQLMIPEMRKRKILEIAHESVFGAHLGAHKTIQRIKFSFYWPGMAKEIKAYCSSCHGCQLRKVIHSVDKIPITPVSRPELPFQVVNVDLIGPVDSVSLQGHKYILCLMDQHSRWLEAISLKSLMAKSTCEALLEIFSRTGIPEVIIMDNATNFTASLTQKFLKILGACPRFSTPYHP</sequence>
<organism evidence="15 16">
    <name type="scientific">Trichonephila clavipes</name>
    <name type="common">Golden silk orbweaver</name>
    <name type="synonym">Nephila clavipes</name>
    <dbReference type="NCBI Taxonomy" id="2585209"/>
    <lineage>
        <taxon>Eukaryota</taxon>
        <taxon>Metazoa</taxon>
        <taxon>Ecdysozoa</taxon>
        <taxon>Arthropoda</taxon>
        <taxon>Chelicerata</taxon>
        <taxon>Arachnida</taxon>
        <taxon>Araneae</taxon>
        <taxon>Araneomorphae</taxon>
        <taxon>Entelegynae</taxon>
        <taxon>Araneoidea</taxon>
        <taxon>Nephilidae</taxon>
        <taxon>Trichonephila</taxon>
    </lineage>
</organism>
<protein>
    <recommendedName>
        <fullName evidence="1">RNA-directed DNA polymerase</fullName>
        <ecNumber evidence="1">2.7.7.49</ecNumber>
    </recommendedName>
</protein>
<keyword evidence="10" id="KW-0695">RNA-directed DNA polymerase</keyword>
<dbReference type="GO" id="GO:0006508">
    <property type="term" value="P:proteolysis"/>
    <property type="evidence" value="ECO:0007669"/>
    <property type="project" value="InterPro"/>
</dbReference>
<reference evidence="15" key="1">
    <citation type="submission" date="2020-08" db="EMBL/GenBank/DDBJ databases">
        <title>Multicomponent nature underlies the extraordinary mechanical properties of spider dragline silk.</title>
        <authorList>
            <person name="Kono N."/>
            <person name="Nakamura H."/>
            <person name="Mori M."/>
            <person name="Yoshida Y."/>
            <person name="Ohtoshi R."/>
            <person name="Malay A.D."/>
            <person name="Moran D.A.P."/>
            <person name="Tomita M."/>
            <person name="Numata K."/>
            <person name="Arakawa K."/>
        </authorList>
    </citation>
    <scope>NUCLEOTIDE SEQUENCE</scope>
</reference>
<dbReference type="CDD" id="cd01647">
    <property type="entry name" value="RT_LTR"/>
    <property type="match status" value="1"/>
</dbReference>
<dbReference type="CDD" id="cd06094">
    <property type="entry name" value="RP_Saci_like"/>
    <property type="match status" value="1"/>
</dbReference>
<dbReference type="PROSITE" id="PS00141">
    <property type="entry name" value="ASP_PROTEASE"/>
    <property type="match status" value="1"/>
</dbReference>
<dbReference type="InterPro" id="IPR001584">
    <property type="entry name" value="Integrase_cat-core"/>
</dbReference>
<dbReference type="Pfam" id="PF17919">
    <property type="entry name" value="RT_RNaseH_2"/>
    <property type="match status" value="1"/>
</dbReference>
<dbReference type="PROSITE" id="PS50994">
    <property type="entry name" value="INTEGRASE"/>
    <property type="match status" value="2"/>
</dbReference>
<evidence type="ECO:0000259" key="14">
    <source>
        <dbReference type="PROSITE" id="PS50994"/>
    </source>
</evidence>
<dbReference type="InterPro" id="IPR001969">
    <property type="entry name" value="Aspartic_peptidase_AS"/>
</dbReference>
<keyword evidence="2" id="KW-0808">Transferase</keyword>
<dbReference type="InterPro" id="IPR043502">
    <property type="entry name" value="DNA/RNA_pol_sf"/>
</dbReference>
<evidence type="ECO:0000256" key="11">
    <source>
        <dbReference type="ARBA" id="ARBA00023268"/>
    </source>
</evidence>
<dbReference type="GO" id="GO:0042575">
    <property type="term" value="C:DNA polymerase complex"/>
    <property type="evidence" value="ECO:0007669"/>
    <property type="project" value="UniProtKB-ARBA"/>
</dbReference>
<evidence type="ECO:0000256" key="5">
    <source>
        <dbReference type="ARBA" id="ARBA00022759"/>
    </source>
</evidence>
<dbReference type="GO" id="GO:0003723">
    <property type="term" value="F:RNA binding"/>
    <property type="evidence" value="ECO:0007669"/>
    <property type="project" value="UniProtKB-KW"/>
</dbReference>
<dbReference type="Gene3D" id="3.30.70.270">
    <property type="match status" value="2"/>
</dbReference>
<name>A0A8X6R5Q3_TRICX</name>
<dbReference type="Pfam" id="PF00665">
    <property type="entry name" value="rve"/>
    <property type="match status" value="2"/>
</dbReference>
<evidence type="ECO:0000256" key="7">
    <source>
        <dbReference type="ARBA" id="ARBA00022842"/>
    </source>
</evidence>
<dbReference type="Pfam" id="PF17921">
    <property type="entry name" value="Integrase_H2C2"/>
    <property type="match status" value="2"/>
</dbReference>
<dbReference type="InterPro" id="IPR000477">
    <property type="entry name" value="RT_dom"/>
</dbReference>
<dbReference type="GO" id="GO:0015074">
    <property type="term" value="P:DNA integration"/>
    <property type="evidence" value="ECO:0007669"/>
    <property type="project" value="UniProtKB-KW"/>
</dbReference>
<keyword evidence="9" id="KW-0229">DNA integration</keyword>
<feature type="compositionally biased region" description="Acidic residues" evidence="12">
    <location>
        <begin position="1107"/>
        <end position="1125"/>
    </location>
</feature>
<keyword evidence="8" id="KW-0694">RNA-binding</keyword>
<feature type="compositionally biased region" description="Basic and acidic residues" evidence="12">
    <location>
        <begin position="944"/>
        <end position="959"/>
    </location>
</feature>
<dbReference type="FunFam" id="1.10.340.70:FF:000001">
    <property type="entry name" value="Retrovirus-related Pol polyprotein from transposon gypsy-like Protein"/>
    <property type="match status" value="1"/>
</dbReference>
<dbReference type="Gene3D" id="3.10.20.370">
    <property type="match status" value="1"/>
</dbReference>
<evidence type="ECO:0000256" key="2">
    <source>
        <dbReference type="ARBA" id="ARBA00022679"/>
    </source>
</evidence>
<dbReference type="GO" id="GO:0003964">
    <property type="term" value="F:RNA-directed DNA polymerase activity"/>
    <property type="evidence" value="ECO:0007669"/>
    <property type="project" value="UniProtKB-KW"/>
</dbReference>
<dbReference type="InterPro" id="IPR021109">
    <property type="entry name" value="Peptidase_aspartic_dom_sf"/>
</dbReference>
<comment type="caution">
    <text evidence="15">The sequence shown here is derived from an EMBL/GenBank/DDBJ whole genome shotgun (WGS) entry which is preliminary data.</text>
</comment>
<dbReference type="InterPro" id="IPR041588">
    <property type="entry name" value="Integrase_H2C2"/>
</dbReference>
<dbReference type="Gene3D" id="3.30.420.10">
    <property type="entry name" value="Ribonuclease H-like superfamily/Ribonuclease H"/>
    <property type="match status" value="2"/>
</dbReference>
<dbReference type="GO" id="GO:0004190">
    <property type="term" value="F:aspartic-type endopeptidase activity"/>
    <property type="evidence" value="ECO:0007669"/>
    <property type="project" value="InterPro"/>
</dbReference>
<evidence type="ECO:0000256" key="6">
    <source>
        <dbReference type="ARBA" id="ARBA00022801"/>
    </source>
</evidence>
<keyword evidence="7" id="KW-0460">Magnesium</keyword>
<dbReference type="PANTHER" id="PTHR37984">
    <property type="entry name" value="PROTEIN CBG26694"/>
    <property type="match status" value="1"/>
</dbReference>
<evidence type="ECO:0000256" key="1">
    <source>
        <dbReference type="ARBA" id="ARBA00012493"/>
    </source>
</evidence>
<evidence type="ECO:0000313" key="16">
    <source>
        <dbReference type="Proteomes" id="UP000887159"/>
    </source>
</evidence>
<keyword evidence="16" id="KW-1185">Reference proteome</keyword>
<feature type="compositionally biased region" description="Polar residues" evidence="12">
    <location>
        <begin position="900"/>
        <end position="936"/>
    </location>
</feature>
<evidence type="ECO:0000256" key="8">
    <source>
        <dbReference type="ARBA" id="ARBA00022884"/>
    </source>
</evidence>
<dbReference type="GO" id="GO:0004519">
    <property type="term" value="F:endonuclease activity"/>
    <property type="evidence" value="ECO:0007669"/>
    <property type="project" value="UniProtKB-KW"/>
</dbReference>
<keyword evidence="3" id="KW-0548">Nucleotidyltransferase</keyword>
<evidence type="ECO:0000256" key="9">
    <source>
        <dbReference type="ARBA" id="ARBA00022908"/>
    </source>
</evidence>
<evidence type="ECO:0000313" key="15">
    <source>
        <dbReference type="EMBL" id="GFX88898.1"/>
    </source>
</evidence>
<dbReference type="Gene3D" id="1.10.340.70">
    <property type="match status" value="2"/>
</dbReference>
<dbReference type="SUPFAM" id="SSF56672">
    <property type="entry name" value="DNA/RNA polymerases"/>
    <property type="match status" value="1"/>
</dbReference>
<dbReference type="PROSITE" id="PS50878">
    <property type="entry name" value="RT_POL"/>
    <property type="match status" value="1"/>
</dbReference>
<dbReference type="InterPro" id="IPR041577">
    <property type="entry name" value="RT_RNaseH_2"/>
</dbReference>
<dbReference type="FunFam" id="1.10.340.70:FF:000004">
    <property type="entry name" value="Retrovirus-related Pol polyprotein from transposon 297-like Protein"/>
    <property type="match status" value="1"/>
</dbReference>
<evidence type="ECO:0000256" key="4">
    <source>
        <dbReference type="ARBA" id="ARBA00022722"/>
    </source>
</evidence>
<dbReference type="EMBL" id="BMAU01021062">
    <property type="protein sequence ID" value="GFX88898.1"/>
    <property type="molecule type" value="Genomic_DNA"/>
</dbReference>
<evidence type="ECO:0000259" key="13">
    <source>
        <dbReference type="PROSITE" id="PS50878"/>
    </source>
</evidence>
<accession>A0A8X6R5Q3</accession>
<dbReference type="PANTHER" id="PTHR37984:SF5">
    <property type="entry name" value="PROTEIN NYNRIN-LIKE"/>
    <property type="match status" value="1"/>
</dbReference>
<dbReference type="Gene3D" id="3.10.10.10">
    <property type="entry name" value="HIV Type 1 Reverse Transcriptase, subunit A, domain 1"/>
    <property type="match status" value="1"/>
</dbReference>
<evidence type="ECO:0000256" key="3">
    <source>
        <dbReference type="ARBA" id="ARBA00022695"/>
    </source>
</evidence>